<dbReference type="PANTHER" id="PTHR11669:SF8">
    <property type="entry name" value="DNA POLYMERASE III SUBUNIT DELTA"/>
    <property type="match status" value="1"/>
</dbReference>
<name>A0ABU0FEB9_9HYPH</name>
<dbReference type="Pfam" id="PF13177">
    <property type="entry name" value="DNA_pol3_delta2"/>
    <property type="match status" value="1"/>
</dbReference>
<dbReference type="PANTHER" id="PTHR11669">
    <property type="entry name" value="REPLICATION FACTOR C / DNA POLYMERASE III GAMMA-TAU SUBUNIT"/>
    <property type="match status" value="1"/>
</dbReference>
<proteinExistence type="predicted"/>
<gene>
    <name evidence="1" type="ORF">J3R73_002742</name>
</gene>
<dbReference type="EC" id="2.7.7.7" evidence="1"/>
<reference evidence="1 2" key="1">
    <citation type="submission" date="2023-07" db="EMBL/GenBank/DDBJ databases">
        <title>Genomic Encyclopedia of Type Strains, Phase IV (KMG-IV): sequencing the most valuable type-strain genomes for metagenomic binning, comparative biology and taxonomic classification.</title>
        <authorList>
            <person name="Goeker M."/>
        </authorList>
    </citation>
    <scope>NUCLEOTIDE SEQUENCE [LARGE SCALE GENOMIC DNA]</scope>
    <source>
        <strain evidence="1 2">DSM 5896</strain>
    </source>
</reference>
<keyword evidence="1" id="KW-0808">Transferase</keyword>
<organism evidence="1 2">
    <name type="scientific">Labrys monachus</name>
    <dbReference type="NCBI Taxonomy" id="217067"/>
    <lineage>
        <taxon>Bacteria</taxon>
        <taxon>Pseudomonadati</taxon>
        <taxon>Pseudomonadota</taxon>
        <taxon>Alphaproteobacteria</taxon>
        <taxon>Hyphomicrobiales</taxon>
        <taxon>Xanthobacteraceae</taxon>
        <taxon>Labrys</taxon>
    </lineage>
</organism>
<dbReference type="Proteomes" id="UP001237448">
    <property type="component" value="Unassembled WGS sequence"/>
</dbReference>
<dbReference type="NCBIfam" id="NF005677">
    <property type="entry name" value="PRK07471.1"/>
    <property type="match status" value="1"/>
</dbReference>
<dbReference type="InterPro" id="IPR027417">
    <property type="entry name" value="P-loop_NTPase"/>
</dbReference>
<dbReference type="EMBL" id="JAUSVK010000001">
    <property type="protein sequence ID" value="MDQ0392950.1"/>
    <property type="molecule type" value="Genomic_DNA"/>
</dbReference>
<dbReference type="InterPro" id="IPR050238">
    <property type="entry name" value="DNA_Rep/Repair_Clamp_Loader"/>
</dbReference>
<protein>
    <submittedName>
        <fullName evidence="1">DNA polymerase-3 subunit delta</fullName>
        <ecNumber evidence="1">2.7.7.7</ecNumber>
    </submittedName>
</protein>
<keyword evidence="1" id="KW-0548">Nucleotidyltransferase</keyword>
<dbReference type="RefSeq" id="WP_307427633.1">
    <property type="nucleotide sequence ID" value="NZ_JAUSVK010000001.1"/>
</dbReference>
<comment type="caution">
    <text evidence="1">The sequence shown here is derived from an EMBL/GenBank/DDBJ whole genome shotgun (WGS) entry which is preliminary data.</text>
</comment>
<evidence type="ECO:0000313" key="2">
    <source>
        <dbReference type="Proteomes" id="UP001237448"/>
    </source>
</evidence>
<evidence type="ECO:0000313" key="1">
    <source>
        <dbReference type="EMBL" id="MDQ0392950.1"/>
    </source>
</evidence>
<dbReference type="GO" id="GO:0003887">
    <property type="term" value="F:DNA-directed DNA polymerase activity"/>
    <property type="evidence" value="ECO:0007669"/>
    <property type="project" value="UniProtKB-EC"/>
</dbReference>
<accession>A0ABU0FEB9</accession>
<dbReference type="Gene3D" id="3.40.50.300">
    <property type="entry name" value="P-loop containing nucleotide triphosphate hydrolases"/>
    <property type="match status" value="1"/>
</dbReference>
<keyword evidence="2" id="KW-1185">Reference proteome</keyword>
<dbReference type="SUPFAM" id="SSF52540">
    <property type="entry name" value="P-loop containing nucleoside triphosphate hydrolases"/>
    <property type="match status" value="1"/>
</dbReference>
<sequence>MSERLESDQLADAPHPRETAILVGQHQAEQALLGAYQSGRIHHAWILGGPEGIGKATLAYRMAKFVLANPDPHLTLAARDLATAPDLPAVRQIVSRSHVDLTVLRRLPNDKTKGFFSNIRVDDVRDVVRFLGSTAGAGGWRIAIIDSAEDLAREGANALLKVLEEPPLRTLFLIVSHQPARLLPTIRSRCRLLPLATLSGSDVVAAARAARPDLPAGALEAGASLARGSVRRALVLADGEGVALHGALQGLLSRLPQIDVAAAHALADRCANKAGEENFALLLDFLDEWLHERLLAERSQSLRRLARWAEVWEKARDAARDVEAYNLDRKPFVLSTLSMLAEASVA</sequence>